<sequence length="250" mass="28832">MRSAVLLLCCVGLFAAFIQPKTPAPVDTRLYEMRVYYSPEGKQPDLMARFRNHTMRIFEKHGMTNVGYFVPQHKPDSCLIYFLSYPNRAARDSSWKAFGSDPEWKKVSSESEKNGRIVSKVISKFFHTTDFSPQLQIDQKGNRVFQLRTYKTTPYNLPLLLARFRNHTTKLFEKHGMTNLVYWTEDNTDNILMYLLTQKSKEAGEAAFKAFREDPEWVSVRTASEKLANGSLTESVTSVYLVPTDFSPLK</sequence>
<reference evidence="4" key="1">
    <citation type="submission" date="2018-02" db="EMBL/GenBank/DDBJ databases">
        <title>Genome sequencing of Solimonas sp. HR-BB.</title>
        <authorList>
            <person name="Lee Y."/>
            <person name="Jeon C.O."/>
        </authorList>
    </citation>
    <scope>NUCLEOTIDE SEQUENCE [LARGE SCALE GENOMIC DNA]</scope>
    <source>
        <strain evidence="4">HR-U</strain>
    </source>
</reference>
<feature type="chain" id="PRO_5015639881" evidence="1">
    <location>
        <begin position="19"/>
        <end position="250"/>
    </location>
</feature>
<feature type="signal peptide" evidence="1">
    <location>
        <begin position="1"/>
        <end position="18"/>
    </location>
</feature>
<dbReference type="Pfam" id="PF07978">
    <property type="entry name" value="NIPSNAP"/>
    <property type="match status" value="2"/>
</dbReference>
<keyword evidence="4" id="KW-1185">Reference proteome</keyword>
<dbReference type="OrthoDB" id="9809695at2"/>
<comment type="caution">
    <text evidence="3">The sequence shown here is derived from an EMBL/GenBank/DDBJ whole genome shotgun (WGS) entry which is preliminary data.</text>
</comment>
<feature type="domain" description="NIPSNAP" evidence="2">
    <location>
        <begin position="146"/>
        <end position="248"/>
    </location>
</feature>
<organism evidence="3 4">
    <name type="scientific">Siphonobacter curvatus</name>
    <dbReference type="NCBI Taxonomy" id="2094562"/>
    <lineage>
        <taxon>Bacteria</taxon>
        <taxon>Pseudomonadati</taxon>
        <taxon>Bacteroidota</taxon>
        <taxon>Cytophagia</taxon>
        <taxon>Cytophagales</taxon>
        <taxon>Cytophagaceae</taxon>
        <taxon>Siphonobacter</taxon>
    </lineage>
</organism>
<feature type="domain" description="NIPSNAP" evidence="2">
    <location>
        <begin position="31"/>
        <end position="133"/>
    </location>
</feature>
<dbReference type="AlphaFoldDB" id="A0A2S7INR7"/>
<protein>
    <submittedName>
        <fullName evidence="3">NIPSNAP family protein</fullName>
    </submittedName>
</protein>
<keyword evidence="1" id="KW-0732">Signal</keyword>
<name>A0A2S7INR7_9BACT</name>
<evidence type="ECO:0000313" key="4">
    <source>
        <dbReference type="Proteomes" id="UP000239590"/>
    </source>
</evidence>
<dbReference type="RefSeq" id="WP_104710816.1">
    <property type="nucleotide sequence ID" value="NZ_PTRA01000001.1"/>
</dbReference>
<accession>A0A2S7INR7</accession>
<dbReference type="InterPro" id="IPR011008">
    <property type="entry name" value="Dimeric_a/b-barrel"/>
</dbReference>
<proteinExistence type="predicted"/>
<evidence type="ECO:0000313" key="3">
    <source>
        <dbReference type="EMBL" id="PQA59374.1"/>
    </source>
</evidence>
<evidence type="ECO:0000256" key="1">
    <source>
        <dbReference type="SAM" id="SignalP"/>
    </source>
</evidence>
<dbReference type="Gene3D" id="3.30.70.100">
    <property type="match status" value="2"/>
</dbReference>
<evidence type="ECO:0000259" key="2">
    <source>
        <dbReference type="Pfam" id="PF07978"/>
    </source>
</evidence>
<dbReference type="SUPFAM" id="SSF54909">
    <property type="entry name" value="Dimeric alpha+beta barrel"/>
    <property type="match status" value="2"/>
</dbReference>
<dbReference type="InterPro" id="IPR012577">
    <property type="entry name" value="NIPSNAP"/>
</dbReference>
<gene>
    <name evidence="3" type="ORF">C5O19_06895</name>
</gene>
<dbReference type="EMBL" id="PTRA01000001">
    <property type="protein sequence ID" value="PQA59374.1"/>
    <property type="molecule type" value="Genomic_DNA"/>
</dbReference>
<dbReference type="Proteomes" id="UP000239590">
    <property type="component" value="Unassembled WGS sequence"/>
</dbReference>